<name>A0ABN4RYX8_9MOLU</name>
<reference evidence="1" key="1">
    <citation type="submission" date="2016-04" db="EMBL/GenBank/DDBJ databases">
        <title>Complete genome sequence of maize bushy stunt phytoplasma M3.</title>
        <authorList>
            <person name="Orlovskis Z."/>
            <person name="Canale M.C."/>
            <person name="Haryono M."/>
            <person name="Lopes J.R.S."/>
            <person name="Kuo C.-H."/>
            <person name="Hogenhout S.A."/>
        </authorList>
    </citation>
    <scope>NUCLEOTIDE SEQUENCE [LARGE SCALE GENOMIC DNA]</scope>
    <source>
        <strain evidence="1">M3</strain>
    </source>
</reference>
<evidence type="ECO:0000313" key="1">
    <source>
        <dbReference type="EMBL" id="AOF54643.1"/>
    </source>
</evidence>
<dbReference type="EMBL" id="CP015149">
    <property type="protein sequence ID" value="AOF54643.1"/>
    <property type="molecule type" value="Genomic_DNA"/>
</dbReference>
<protein>
    <submittedName>
        <fullName evidence="1">Uncharacterized protein</fullName>
    </submittedName>
</protein>
<proteinExistence type="predicted"/>
<gene>
    <name evidence="1" type="ORF">MBSPM3_v1c1090</name>
</gene>
<dbReference type="Proteomes" id="UP000224287">
    <property type="component" value="Chromosome"/>
</dbReference>
<organism evidence="1 2">
    <name type="scientific">Maize bushy stunt phytoplasma</name>
    <dbReference type="NCBI Taxonomy" id="202462"/>
    <lineage>
        <taxon>Bacteria</taxon>
        <taxon>Bacillati</taxon>
        <taxon>Mycoplasmatota</taxon>
        <taxon>Mollicutes</taxon>
        <taxon>Acholeplasmatales</taxon>
        <taxon>Acholeplasmataceae</taxon>
        <taxon>Candidatus Phytoplasma</taxon>
        <taxon>16SrI (Aster yellows group)</taxon>
    </lineage>
</organism>
<accession>A0ABN4RYX8</accession>
<keyword evidence="2" id="KW-1185">Reference proteome</keyword>
<sequence>MGDYEYTLEDLLKYEIAIEEAFIFWDVKQKPKDENVNITVIVSNIFVGQNKEEIINRWLINNNIIKQPKLIQLGCYNVTPNTGLVAPLPSKTFHEIDIDAVYFDDGIRIMEPQQGNIQDLLKLSNGAKNIYLFTFNIGKRGIHINLPDSLNSYETIRDWKRTNNLYTYEGEYKKYSEKVNNPINITSPASKTIDIFVNVNIITNIFETEDKIYWITCQDTQSKRDILNTYQKDLVAWLNQCYIKYGFTYQGETIRNKLGRSSRTLYDENGNTHYYKYEEGWRYDDWYIDGNDCCSGGDRWQTRTYYQFLDTTLPPKKPAILDS</sequence>
<dbReference type="RefSeq" id="WP_320409446.1">
    <property type="nucleotide sequence ID" value="NZ_CP015149.1"/>
</dbReference>
<evidence type="ECO:0000313" key="2">
    <source>
        <dbReference type="Proteomes" id="UP000224287"/>
    </source>
</evidence>